<sequence length="100" mass="12052">MVGLERSTETSSRSSLEQEKQTKKAKPWATEKKIIFPWTYLQKKMIPYERFYTGKARGQKRQRKTTASYFDNIKDWTEESCAEIFITIENREDWREMTTQ</sequence>
<proteinExistence type="predicted"/>
<protein>
    <submittedName>
        <fullName evidence="2">Uncharacterized protein</fullName>
    </submittedName>
</protein>
<gene>
    <name evidence="2" type="ORF">PoB_005459500</name>
</gene>
<dbReference type="EMBL" id="BLXT01006003">
    <property type="protein sequence ID" value="GFO28090.1"/>
    <property type="molecule type" value="Genomic_DNA"/>
</dbReference>
<reference evidence="2 3" key="1">
    <citation type="journal article" date="2021" name="Elife">
        <title>Chloroplast acquisition without the gene transfer in kleptoplastic sea slugs, Plakobranchus ocellatus.</title>
        <authorList>
            <person name="Maeda T."/>
            <person name="Takahashi S."/>
            <person name="Yoshida T."/>
            <person name="Shimamura S."/>
            <person name="Takaki Y."/>
            <person name="Nagai Y."/>
            <person name="Toyoda A."/>
            <person name="Suzuki Y."/>
            <person name="Arimoto A."/>
            <person name="Ishii H."/>
            <person name="Satoh N."/>
            <person name="Nishiyama T."/>
            <person name="Hasebe M."/>
            <person name="Maruyama T."/>
            <person name="Minagawa J."/>
            <person name="Obokata J."/>
            <person name="Shigenobu S."/>
        </authorList>
    </citation>
    <scope>NUCLEOTIDE SEQUENCE [LARGE SCALE GENOMIC DNA]</scope>
</reference>
<evidence type="ECO:0000313" key="3">
    <source>
        <dbReference type="Proteomes" id="UP000735302"/>
    </source>
</evidence>
<comment type="caution">
    <text evidence="2">The sequence shown here is derived from an EMBL/GenBank/DDBJ whole genome shotgun (WGS) entry which is preliminary data.</text>
</comment>
<name>A0AAV4C5U9_9GAST</name>
<organism evidence="2 3">
    <name type="scientific">Plakobranchus ocellatus</name>
    <dbReference type="NCBI Taxonomy" id="259542"/>
    <lineage>
        <taxon>Eukaryota</taxon>
        <taxon>Metazoa</taxon>
        <taxon>Spiralia</taxon>
        <taxon>Lophotrochozoa</taxon>
        <taxon>Mollusca</taxon>
        <taxon>Gastropoda</taxon>
        <taxon>Heterobranchia</taxon>
        <taxon>Euthyneura</taxon>
        <taxon>Panpulmonata</taxon>
        <taxon>Sacoglossa</taxon>
        <taxon>Placobranchoidea</taxon>
        <taxon>Plakobranchidae</taxon>
        <taxon>Plakobranchus</taxon>
    </lineage>
</organism>
<keyword evidence="3" id="KW-1185">Reference proteome</keyword>
<evidence type="ECO:0000256" key="1">
    <source>
        <dbReference type="SAM" id="MobiDB-lite"/>
    </source>
</evidence>
<accession>A0AAV4C5U9</accession>
<feature type="region of interest" description="Disordered" evidence="1">
    <location>
        <begin position="1"/>
        <end position="27"/>
    </location>
</feature>
<dbReference type="Proteomes" id="UP000735302">
    <property type="component" value="Unassembled WGS sequence"/>
</dbReference>
<dbReference type="AlphaFoldDB" id="A0AAV4C5U9"/>
<evidence type="ECO:0000313" key="2">
    <source>
        <dbReference type="EMBL" id="GFO28090.1"/>
    </source>
</evidence>